<dbReference type="Proteomes" id="UP000663832">
    <property type="component" value="Unassembled WGS sequence"/>
</dbReference>
<reference evidence="3" key="1">
    <citation type="submission" date="2021-02" db="EMBL/GenBank/DDBJ databases">
        <authorList>
            <person name="Nowell W R."/>
        </authorList>
    </citation>
    <scope>NUCLEOTIDE SEQUENCE</scope>
</reference>
<comment type="caution">
    <text evidence="3">The sequence shown here is derived from an EMBL/GenBank/DDBJ whole genome shotgun (WGS) entry which is preliminary data.</text>
</comment>
<evidence type="ECO:0000313" key="3">
    <source>
        <dbReference type="EMBL" id="CAF1251728.1"/>
    </source>
</evidence>
<dbReference type="InterPro" id="IPR050113">
    <property type="entry name" value="Ub_conjugating_enzyme"/>
</dbReference>
<dbReference type="InterPro" id="IPR000608">
    <property type="entry name" value="UBC"/>
</dbReference>
<dbReference type="Pfam" id="PF00179">
    <property type="entry name" value="UQ_con"/>
    <property type="match status" value="1"/>
</dbReference>
<evidence type="ECO:0000313" key="6">
    <source>
        <dbReference type="Proteomes" id="UP000663877"/>
    </source>
</evidence>
<proteinExistence type="predicted"/>
<dbReference type="InterPro" id="IPR016135">
    <property type="entry name" value="UBQ-conjugating_enzyme/RWD"/>
</dbReference>
<evidence type="ECO:0000313" key="4">
    <source>
        <dbReference type="EMBL" id="CAF1538020.1"/>
    </source>
</evidence>
<keyword evidence="1" id="KW-0812">Transmembrane</keyword>
<sequence>MSAARRIIMKEWKAFENNEPDYIFAGPMKNDIFHWHAIIIGPPDTPFADGIFNLDIIYSDKYPFKPPKCTMKTKVFHPNISSTGKISISILEDDWRPVFTIKKILLSISSILDTPVMDHPINRKAARCFRGNRNTYNSIVRKYTSKYANGSSTNSDNEQDLLPEMLHTDTDSENEQDLLPQMLHLDTDSKNEQDLLPKMLHTETNNSLFNFLCFILFFLAIFALLIFDFYKFFK</sequence>
<dbReference type="AlphaFoldDB" id="A0A815A4J2"/>
<protein>
    <recommendedName>
        <fullName evidence="2">UBC core domain-containing protein</fullName>
    </recommendedName>
</protein>
<accession>A0A815A4J2</accession>
<evidence type="ECO:0000313" key="5">
    <source>
        <dbReference type="Proteomes" id="UP000663832"/>
    </source>
</evidence>
<feature type="domain" description="UBC core" evidence="2">
    <location>
        <begin position="3"/>
        <end position="149"/>
    </location>
</feature>
<feature type="transmembrane region" description="Helical" evidence="1">
    <location>
        <begin position="208"/>
        <end position="230"/>
    </location>
</feature>
<name>A0A815A4J2_9BILA</name>
<keyword evidence="1" id="KW-1133">Transmembrane helix</keyword>
<dbReference type="Proteomes" id="UP000663877">
    <property type="component" value="Unassembled WGS sequence"/>
</dbReference>
<dbReference type="EMBL" id="CAJNOM010000672">
    <property type="protein sequence ID" value="CAF1538020.1"/>
    <property type="molecule type" value="Genomic_DNA"/>
</dbReference>
<dbReference type="OrthoDB" id="7851174at2759"/>
<dbReference type="SMART" id="SM00212">
    <property type="entry name" value="UBCc"/>
    <property type="match status" value="1"/>
</dbReference>
<gene>
    <name evidence="3" type="ORF">BJG266_LOCUS29626</name>
    <name evidence="4" type="ORF">QVE165_LOCUS46086</name>
</gene>
<organism evidence="3 6">
    <name type="scientific">Adineta steineri</name>
    <dbReference type="NCBI Taxonomy" id="433720"/>
    <lineage>
        <taxon>Eukaryota</taxon>
        <taxon>Metazoa</taxon>
        <taxon>Spiralia</taxon>
        <taxon>Gnathifera</taxon>
        <taxon>Rotifera</taxon>
        <taxon>Eurotatoria</taxon>
        <taxon>Bdelloidea</taxon>
        <taxon>Adinetida</taxon>
        <taxon>Adinetidae</taxon>
        <taxon>Adineta</taxon>
    </lineage>
</organism>
<evidence type="ECO:0000259" key="2">
    <source>
        <dbReference type="PROSITE" id="PS50127"/>
    </source>
</evidence>
<keyword evidence="5" id="KW-1185">Reference proteome</keyword>
<evidence type="ECO:0000256" key="1">
    <source>
        <dbReference type="SAM" id="Phobius"/>
    </source>
</evidence>
<keyword evidence="1" id="KW-0472">Membrane</keyword>
<dbReference type="EMBL" id="CAJNOI010000347">
    <property type="protein sequence ID" value="CAF1251728.1"/>
    <property type="molecule type" value="Genomic_DNA"/>
</dbReference>
<dbReference type="PROSITE" id="PS50127">
    <property type="entry name" value="UBC_2"/>
    <property type="match status" value="1"/>
</dbReference>
<dbReference type="PANTHER" id="PTHR24067">
    <property type="entry name" value="UBIQUITIN-CONJUGATING ENZYME E2"/>
    <property type="match status" value="1"/>
</dbReference>
<dbReference type="Gene3D" id="3.10.110.10">
    <property type="entry name" value="Ubiquitin Conjugating Enzyme"/>
    <property type="match status" value="1"/>
</dbReference>
<dbReference type="SUPFAM" id="SSF54495">
    <property type="entry name" value="UBC-like"/>
    <property type="match status" value="1"/>
</dbReference>